<gene>
    <name evidence="3" type="primary">28944552</name>
    <name evidence="2" type="ORF">FOXB_10885</name>
</gene>
<dbReference type="PaxDb" id="5507-FOXG_02352P0"/>
<dbReference type="OrthoDB" id="4987761at2759"/>
<sequence>MGNNLSSTFVPDTSKVVLSPEDRHADMFLGIFWASSLYACAMIFSTCALIDRWKGPYDRVRTSLGSVMGALLLSTAWPVVMAYLIFSPADVE</sequence>
<dbReference type="EnsemblFungi" id="FOXG_02352T0">
    <property type="protein sequence ID" value="FOXG_02352P0"/>
    <property type="gene ID" value="FOXG_02352"/>
</dbReference>
<keyword evidence="1" id="KW-0812">Transmembrane</keyword>
<name>A0A0D2XEL6_FUSOF</name>
<organism evidence="3 4">
    <name type="scientific">Fusarium oxysporum (strain Fo5176)</name>
    <name type="common">Fusarium vascular wilt</name>
    <dbReference type="NCBI Taxonomy" id="660025"/>
    <lineage>
        <taxon>Eukaryota</taxon>
        <taxon>Fungi</taxon>
        <taxon>Dikarya</taxon>
        <taxon>Ascomycota</taxon>
        <taxon>Pezizomycotina</taxon>
        <taxon>Sordariomycetes</taxon>
        <taxon>Hypocreomycetidae</taxon>
        <taxon>Hypocreales</taxon>
        <taxon>Nectriaceae</taxon>
        <taxon>Fusarium</taxon>
        <taxon>Fusarium oxysporum species complex</taxon>
    </lineage>
</organism>
<protein>
    <submittedName>
        <fullName evidence="2 3">Uncharacterized protein</fullName>
    </submittedName>
</protein>
<feature type="transmembrane region" description="Helical" evidence="1">
    <location>
        <begin position="62"/>
        <end position="86"/>
    </location>
</feature>
<reference evidence="3" key="2">
    <citation type="submission" date="2025-05" db="UniProtKB">
        <authorList>
            <consortium name="EnsemblFungi"/>
        </authorList>
    </citation>
    <scope>IDENTIFICATION</scope>
    <source>
        <strain evidence="3">4287 / CBS 123668 / FGSC 9935 / NRRL 34936</strain>
    </source>
</reference>
<dbReference type="Proteomes" id="UP000002489">
    <property type="component" value="Unassembled WGS sequence"/>
</dbReference>
<accession>F9FWV3</accession>
<reference evidence="2 4" key="1">
    <citation type="journal article" date="2012" name="Mol. Plant Microbe Interact.">
        <title>A highly conserved effector in Fusarium oxysporum is required for full virulence on Arabidopsis.</title>
        <authorList>
            <person name="Thatcher L.F."/>
            <person name="Gardiner D.M."/>
            <person name="Kazan K."/>
            <person name="Manners J."/>
        </authorList>
    </citation>
    <scope>NUCLEOTIDE SEQUENCE [LARGE SCALE GENOMIC DNA]</scope>
    <source>
        <strain evidence="2 4">Fo5176</strain>
    </source>
</reference>
<dbReference type="AlphaFoldDB" id="A0A0D2XEL6"/>
<evidence type="ECO:0000313" key="4">
    <source>
        <dbReference type="Proteomes" id="UP000002489"/>
    </source>
</evidence>
<evidence type="ECO:0000256" key="1">
    <source>
        <dbReference type="SAM" id="Phobius"/>
    </source>
</evidence>
<accession>A0A0D2XEL6</accession>
<evidence type="ECO:0000313" key="2">
    <source>
        <dbReference type="EMBL" id="EGU78565.1"/>
    </source>
</evidence>
<dbReference type="VEuPathDB" id="FungiDB:FOXG_02352"/>
<dbReference type="EMBL" id="AFQF01002779">
    <property type="protein sequence ID" value="EGU78565.1"/>
    <property type="molecule type" value="Genomic_DNA"/>
</dbReference>
<proteinExistence type="predicted"/>
<keyword evidence="1" id="KW-0472">Membrane</keyword>
<evidence type="ECO:0000313" key="3">
    <source>
        <dbReference type="EnsemblFungi" id="FOXG_02352P0"/>
    </source>
</evidence>
<keyword evidence="1" id="KW-1133">Transmembrane helix</keyword>
<feature type="transmembrane region" description="Helical" evidence="1">
    <location>
        <begin position="27"/>
        <end position="50"/>
    </location>
</feature>